<feature type="domain" description="NAD-dependent epimerase/dehydratase" evidence="1">
    <location>
        <begin position="3"/>
        <end position="234"/>
    </location>
</feature>
<dbReference type="GO" id="GO:0005737">
    <property type="term" value="C:cytoplasm"/>
    <property type="evidence" value="ECO:0007669"/>
    <property type="project" value="TreeGrafter"/>
</dbReference>
<evidence type="ECO:0000259" key="1">
    <source>
        <dbReference type="Pfam" id="PF01370"/>
    </source>
</evidence>
<gene>
    <name evidence="2" type="ORF">DFJ67_4216</name>
</gene>
<protein>
    <submittedName>
        <fullName evidence="2">Nucleoside-diphosphate-sugar epimerase</fullName>
    </submittedName>
</protein>
<dbReference type="Proteomes" id="UP000256913">
    <property type="component" value="Unassembled WGS sequence"/>
</dbReference>
<dbReference type="GO" id="GO:0004029">
    <property type="term" value="F:aldehyde dehydrogenase (NAD+) activity"/>
    <property type="evidence" value="ECO:0007669"/>
    <property type="project" value="TreeGrafter"/>
</dbReference>
<organism evidence="2 3">
    <name type="scientific">Asanoa ferruginea</name>
    <dbReference type="NCBI Taxonomy" id="53367"/>
    <lineage>
        <taxon>Bacteria</taxon>
        <taxon>Bacillati</taxon>
        <taxon>Actinomycetota</taxon>
        <taxon>Actinomycetes</taxon>
        <taxon>Micromonosporales</taxon>
        <taxon>Micromonosporaceae</taxon>
        <taxon>Asanoa</taxon>
    </lineage>
</organism>
<dbReference type="EMBL" id="QUMQ01000001">
    <property type="protein sequence ID" value="REF98202.1"/>
    <property type="molecule type" value="Genomic_DNA"/>
</dbReference>
<comment type="caution">
    <text evidence="2">The sequence shown here is derived from an EMBL/GenBank/DDBJ whole genome shotgun (WGS) entry which is preliminary data.</text>
</comment>
<evidence type="ECO:0000313" key="3">
    <source>
        <dbReference type="Proteomes" id="UP000256913"/>
    </source>
</evidence>
<dbReference type="SUPFAM" id="SSF51735">
    <property type="entry name" value="NAD(P)-binding Rossmann-fold domains"/>
    <property type="match status" value="1"/>
</dbReference>
<proteinExistence type="predicted"/>
<name>A0A3D9ZNX4_9ACTN</name>
<dbReference type="Pfam" id="PF01370">
    <property type="entry name" value="Epimerase"/>
    <property type="match status" value="1"/>
</dbReference>
<dbReference type="OrthoDB" id="9801773at2"/>
<dbReference type="InterPro" id="IPR001509">
    <property type="entry name" value="Epimerase_deHydtase"/>
</dbReference>
<dbReference type="PANTHER" id="PTHR48079">
    <property type="entry name" value="PROTEIN YEEZ"/>
    <property type="match status" value="1"/>
</dbReference>
<dbReference type="AlphaFoldDB" id="A0A3D9ZNX4"/>
<reference evidence="2 3" key="1">
    <citation type="submission" date="2018-08" db="EMBL/GenBank/DDBJ databases">
        <title>Sequencing the genomes of 1000 actinobacteria strains.</title>
        <authorList>
            <person name="Klenk H.-P."/>
        </authorList>
    </citation>
    <scope>NUCLEOTIDE SEQUENCE [LARGE SCALE GENOMIC DNA]</scope>
    <source>
        <strain evidence="2 3">DSM 44099</strain>
    </source>
</reference>
<dbReference type="PANTHER" id="PTHR48079:SF6">
    <property type="entry name" value="NAD(P)-BINDING DOMAIN-CONTAINING PROTEIN-RELATED"/>
    <property type="match status" value="1"/>
</dbReference>
<dbReference type="RefSeq" id="WP_116069531.1">
    <property type="nucleotide sequence ID" value="NZ_BONB01000040.1"/>
</dbReference>
<dbReference type="Gene3D" id="3.40.50.720">
    <property type="entry name" value="NAD(P)-binding Rossmann-like Domain"/>
    <property type="match status" value="1"/>
</dbReference>
<accession>A0A3D9ZNX4</accession>
<sequence>MRVLLAGASGVLGRHMAAALIESGHEVVGLTRSPGRLQDDGVEPVVADLLDRDGLLRAVEGMRADAAIHAATALRKVPMRHSGMAATDELRVRGTRNFIEAVQAVGARRLVVESMHFGYGYGDFGDRVITESNTPFAPPGRTTALERHLEGFRVKEHLALHTDGIEGIALRFGALYGPGYGAGGTDQIVAMLRKRALPVVSERVRGSLPWTHLADAGTATVAALERGRAGEAYHVVDDESASMTAHVRFLAQTFGTPAPMTVPLWLIGAIGPYLHAFLTSYAHLSNAKARDELGWAPAYPTYRDGIRSLAPAR</sequence>
<keyword evidence="3" id="KW-1185">Reference proteome</keyword>
<evidence type="ECO:0000313" key="2">
    <source>
        <dbReference type="EMBL" id="REF98202.1"/>
    </source>
</evidence>
<dbReference type="InterPro" id="IPR036291">
    <property type="entry name" value="NAD(P)-bd_dom_sf"/>
</dbReference>
<dbReference type="InterPro" id="IPR051783">
    <property type="entry name" value="NAD(P)-dependent_oxidoreduct"/>
</dbReference>